<organism evidence="8 9">
    <name type="scientific">Forsythia ovata</name>
    <dbReference type="NCBI Taxonomy" id="205694"/>
    <lineage>
        <taxon>Eukaryota</taxon>
        <taxon>Viridiplantae</taxon>
        <taxon>Streptophyta</taxon>
        <taxon>Embryophyta</taxon>
        <taxon>Tracheophyta</taxon>
        <taxon>Spermatophyta</taxon>
        <taxon>Magnoliopsida</taxon>
        <taxon>eudicotyledons</taxon>
        <taxon>Gunneridae</taxon>
        <taxon>Pentapetalae</taxon>
        <taxon>asterids</taxon>
        <taxon>lamiids</taxon>
        <taxon>Lamiales</taxon>
        <taxon>Oleaceae</taxon>
        <taxon>Forsythieae</taxon>
        <taxon>Forsythia</taxon>
    </lineage>
</organism>
<evidence type="ECO:0000256" key="5">
    <source>
        <dbReference type="ARBA" id="ARBA00023242"/>
    </source>
</evidence>
<dbReference type="CDD" id="cd10017">
    <property type="entry name" value="B3_DNA"/>
    <property type="match status" value="1"/>
</dbReference>
<dbReference type="EMBL" id="JBFOLJ010000018">
    <property type="protein sequence ID" value="KAL2464126.1"/>
    <property type="molecule type" value="Genomic_DNA"/>
</dbReference>
<dbReference type="SMART" id="SM01019">
    <property type="entry name" value="B3"/>
    <property type="match status" value="1"/>
</dbReference>
<evidence type="ECO:0000259" key="7">
    <source>
        <dbReference type="PROSITE" id="PS50863"/>
    </source>
</evidence>
<evidence type="ECO:0000256" key="6">
    <source>
        <dbReference type="SAM" id="MobiDB-lite"/>
    </source>
</evidence>
<evidence type="ECO:0000313" key="8">
    <source>
        <dbReference type="EMBL" id="KAL2464126.1"/>
    </source>
</evidence>
<proteinExistence type="predicted"/>
<keyword evidence="5" id="KW-0539">Nucleus</keyword>
<keyword evidence="9" id="KW-1185">Reference proteome</keyword>
<dbReference type="GO" id="GO:0005634">
    <property type="term" value="C:nucleus"/>
    <property type="evidence" value="ECO:0007669"/>
    <property type="project" value="UniProtKB-SubCell"/>
</dbReference>
<sequence>MEEVYRNPLYLSDQLHRPFRYKALNAATSVFIFQTRCFSHAKASETLLPLNSSTSIPSKDLLKDQYLPPCFVRKVRESIGQQTLLEDSTGRQWPVTMSLIDGSWAFQKGWQEFALCHGLEVGHLLVFSYIKGRYFDVQIYGTSGCERMNFNSRTGQAQEKVVQNDPIQKVDTNATAENPSSSTSIASGSKFQHGRSHPMVTRASRAGSDFERQQFIPTPLSVDDPALNRGRGRAKKRSRQGQEKIVQNEPIQTVDTNATGIPSLSTAVASGSKFQQGQSHPTATIASDSGRDFGRQQFITTPLSVDDPNLILKRNDGCNQEDARTYLYDLSIFDMGKNESDTHKIEKYLGGEIVPDHSQISKQAELTANDMLKETSNLFSNFQNDEENNAVRGSDGLFSSGNEAPSVGNSKIAGRECAMIPKNRDCSVAIPLLKDPSGKEPNMAMKSAQVPLRAVKYMSSVVVPDVVAALLSVEVKCLSFLEKPVLLPPIKGVNEGEQRQIVYLRDSAGRLWPVLQTATFGVTSFSDGWKTICEENNIEPGDCIKLKPENSIWCSYRVSVINKPVV</sequence>
<feature type="domain" description="TF-B3" evidence="7">
    <location>
        <begin position="50"/>
        <end position="143"/>
    </location>
</feature>
<evidence type="ECO:0000313" key="9">
    <source>
        <dbReference type="Proteomes" id="UP001604277"/>
    </source>
</evidence>
<dbReference type="InterPro" id="IPR050655">
    <property type="entry name" value="Plant_B3_domain"/>
</dbReference>
<evidence type="ECO:0000256" key="3">
    <source>
        <dbReference type="ARBA" id="ARBA00023125"/>
    </source>
</evidence>
<dbReference type="PANTHER" id="PTHR31920:SF135">
    <property type="entry name" value="B3 DOMAIN-CONTAINING PROTEIN OS03G0621600-RELATED"/>
    <property type="match status" value="1"/>
</dbReference>
<dbReference type="SUPFAM" id="SSF101936">
    <property type="entry name" value="DNA-binding pseudobarrel domain"/>
    <property type="match status" value="2"/>
</dbReference>
<evidence type="ECO:0000256" key="1">
    <source>
        <dbReference type="ARBA" id="ARBA00004123"/>
    </source>
</evidence>
<accession>A0ABD1PNH1</accession>
<protein>
    <submittedName>
        <fullName evidence="8">B3 domain-containing protein-like</fullName>
    </submittedName>
</protein>
<dbReference type="Gene3D" id="2.40.330.10">
    <property type="entry name" value="DNA-binding pseudobarrel domain"/>
    <property type="match status" value="2"/>
</dbReference>
<dbReference type="PANTHER" id="PTHR31920">
    <property type="entry name" value="B3 DOMAIN-CONTAINING"/>
    <property type="match status" value="1"/>
</dbReference>
<dbReference type="InterPro" id="IPR015300">
    <property type="entry name" value="DNA-bd_pseudobarrel_sf"/>
</dbReference>
<comment type="subcellular location">
    <subcellularLocation>
        <location evidence="1">Nucleus</location>
    </subcellularLocation>
</comment>
<comment type="caution">
    <text evidence="8">The sequence shown here is derived from an EMBL/GenBank/DDBJ whole genome shotgun (WGS) entry which is preliminary data.</text>
</comment>
<keyword evidence="3" id="KW-0238">DNA-binding</keyword>
<feature type="region of interest" description="Disordered" evidence="6">
    <location>
        <begin position="385"/>
        <end position="405"/>
    </location>
</feature>
<dbReference type="Pfam" id="PF02362">
    <property type="entry name" value="B3"/>
    <property type="match status" value="1"/>
</dbReference>
<gene>
    <name evidence="8" type="ORF">Fot_52082</name>
</gene>
<keyword evidence="2" id="KW-0805">Transcription regulation</keyword>
<reference evidence="9" key="1">
    <citation type="submission" date="2024-07" db="EMBL/GenBank/DDBJ databases">
        <title>Two chromosome-level genome assemblies of Korean endemic species Abeliophyllum distichum and Forsythia ovata (Oleaceae).</title>
        <authorList>
            <person name="Jang H."/>
        </authorList>
    </citation>
    <scope>NUCLEOTIDE SEQUENCE [LARGE SCALE GENOMIC DNA]</scope>
</reference>
<keyword evidence="4" id="KW-0804">Transcription</keyword>
<dbReference type="PROSITE" id="PS50863">
    <property type="entry name" value="B3"/>
    <property type="match status" value="1"/>
</dbReference>
<feature type="region of interest" description="Disordered" evidence="6">
    <location>
        <begin position="172"/>
        <end position="250"/>
    </location>
</feature>
<evidence type="ECO:0000256" key="4">
    <source>
        <dbReference type="ARBA" id="ARBA00023163"/>
    </source>
</evidence>
<dbReference type="GO" id="GO:0003677">
    <property type="term" value="F:DNA binding"/>
    <property type="evidence" value="ECO:0007669"/>
    <property type="project" value="UniProtKB-KW"/>
</dbReference>
<feature type="compositionally biased region" description="Polar residues" evidence="6">
    <location>
        <begin position="172"/>
        <end position="190"/>
    </location>
</feature>
<dbReference type="Proteomes" id="UP001604277">
    <property type="component" value="Unassembled WGS sequence"/>
</dbReference>
<feature type="compositionally biased region" description="Basic residues" evidence="6">
    <location>
        <begin position="230"/>
        <end position="239"/>
    </location>
</feature>
<name>A0ABD1PNH1_9LAMI</name>
<dbReference type="InterPro" id="IPR003340">
    <property type="entry name" value="B3_DNA-bd"/>
</dbReference>
<dbReference type="AlphaFoldDB" id="A0ABD1PNH1"/>
<evidence type="ECO:0000256" key="2">
    <source>
        <dbReference type="ARBA" id="ARBA00023015"/>
    </source>
</evidence>